<comment type="caution">
    <text evidence="8">The sequence shown here is derived from an EMBL/GenBank/DDBJ whole genome shotgun (WGS) entry which is preliminary data.</text>
</comment>
<dbReference type="GO" id="GO:0016747">
    <property type="term" value="F:acyltransferase activity, transferring groups other than amino-acyl groups"/>
    <property type="evidence" value="ECO:0007669"/>
    <property type="project" value="InterPro"/>
</dbReference>
<dbReference type="AlphaFoldDB" id="A0A7C4KJT5"/>
<dbReference type="GO" id="GO:0008360">
    <property type="term" value="P:regulation of cell shape"/>
    <property type="evidence" value="ECO:0007669"/>
    <property type="project" value="UniProtKB-KW"/>
</dbReference>
<accession>A0A7C4KJT5</accession>
<dbReference type="InterPro" id="IPR003447">
    <property type="entry name" value="FEMABX"/>
</dbReference>
<keyword evidence="6" id="KW-0961">Cell wall biogenesis/degradation</keyword>
<dbReference type="SUPFAM" id="SSF55729">
    <property type="entry name" value="Acyl-CoA N-acyltransferases (Nat)"/>
    <property type="match status" value="2"/>
</dbReference>
<dbReference type="EMBL" id="DSYK01000715">
    <property type="protein sequence ID" value="HGS23013.1"/>
    <property type="molecule type" value="Genomic_DNA"/>
</dbReference>
<name>A0A7C4KJT5_9CHLR</name>
<feature type="domain" description="N-acetyltransferase" evidence="7">
    <location>
        <begin position="193"/>
        <end position="348"/>
    </location>
</feature>
<sequence length="373" mass="42791">MGARTLQSVDLSLWNETIAKLPGASILQTREWAEFKGKYGWEACPQVWRDERGEIFAAAMVLTRRVRLGKTAGGWSVLYVPRGPLMDWTNAGHRQKVMDALESLARQRGVIFLKIDPEVPLGYGVPGSEDAFEVEAGVALREELGERGWLFSKEQIQFRNTAVLDLSGSEADWLGRMKPKARYNLRLAQRKGVTVRPGTAEDFDLLYRMYAETAVRDGFVIRSQEYYRTVWNTFFRAGMCFPLIAEVSGEAVAGLVLFVFAGRAWYLYGMSRDLHREKMPNYLLQWEAMRLACARGASFYDLWGAPDVFNESDPLWGVFRFKEGLGARVVRTLGAWDYTARPLLYRLYTQILPRVLEWMRRRGKARTRRDVEV</sequence>
<keyword evidence="2 8" id="KW-0808">Transferase</keyword>
<dbReference type="PANTHER" id="PTHR36174">
    <property type="entry name" value="LIPID II:GLYCINE GLYCYLTRANSFERASE"/>
    <property type="match status" value="1"/>
</dbReference>
<protein>
    <submittedName>
        <fullName evidence="8">Peptidoglycan bridge formation glycyltransferase FemA/FemB family protein</fullName>
    </submittedName>
</protein>
<evidence type="ECO:0000259" key="7">
    <source>
        <dbReference type="PROSITE" id="PS51186"/>
    </source>
</evidence>
<dbReference type="InterPro" id="IPR050644">
    <property type="entry name" value="PG_Glycine_Bridge_Synth"/>
</dbReference>
<dbReference type="InterPro" id="IPR016181">
    <property type="entry name" value="Acyl_CoA_acyltransferase"/>
</dbReference>
<evidence type="ECO:0000256" key="6">
    <source>
        <dbReference type="ARBA" id="ARBA00023316"/>
    </source>
</evidence>
<dbReference type="PROSITE" id="PS51186">
    <property type="entry name" value="GNAT"/>
    <property type="match status" value="1"/>
</dbReference>
<evidence type="ECO:0000256" key="2">
    <source>
        <dbReference type="ARBA" id="ARBA00022679"/>
    </source>
</evidence>
<dbReference type="GO" id="GO:0009252">
    <property type="term" value="P:peptidoglycan biosynthetic process"/>
    <property type="evidence" value="ECO:0007669"/>
    <property type="project" value="UniProtKB-KW"/>
</dbReference>
<dbReference type="GO" id="GO:0016755">
    <property type="term" value="F:aminoacyltransferase activity"/>
    <property type="evidence" value="ECO:0007669"/>
    <property type="project" value="InterPro"/>
</dbReference>
<dbReference type="InterPro" id="IPR000182">
    <property type="entry name" value="GNAT_dom"/>
</dbReference>
<dbReference type="PROSITE" id="PS51191">
    <property type="entry name" value="FEMABX"/>
    <property type="match status" value="1"/>
</dbReference>
<gene>
    <name evidence="8" type="ORF">ENT37_14260</name>
</gene>
<evidence type="ECO:0000256" key="1">
    <source>
        <dbReference type="ARBA" id="ARBA00009943"/>
    </source>
</evidence>
<evidence type="ECO:0000313" key="8">
    <source>
        <dbReference type="EMBL" id="HGS23013.1"/>
    </source>
</evidence>
<dbReference type="Gene3D" id="3.40.630.30">
    <property type="match status" value="2"/>
</dbReference>
<organism evidence="8">
    <name type="scientific">Anaerolinea thermolimosa</name>
    <dbReference type="NCBI Taxonomy" id="229919"/>
    <lineage>
        <taxon>Bacteria</taxon>
        <taxon>Bacillati</taxon>
        <taxon>Chloroflexota</taxon>
        <taxon>Anaerolineae</taxon>
        <taxon>Anaerolineales</taxon>
        <taxon>Anaerolineaceae</taxon>
        <taxon>Anaerolinea</taxon>
    </lineage>
</organism>
<keyword evidence="4" id="KW-0573">Peptidoglycan synthesis</keyword>
<dbReference type="PANTHER" id="PTHR36174:SF1">
    <property type="entry name" value="LIPID II:GLYCINE GLYCYLTRANSFERASE"/>
    <property type="match status" value="1"/>
</dbReference>
<dbReference type="Pfam" id="PF02388">
    <property type="entry name" value="FemAB"/>
    <property type="match status" value="2"/>
</dbReference>
<evidence type="ECO:0000256" key="4">
    <source>
        <dbReference type="ARBA" id="ARBA00022984"/>
    </source>
</evidence>
<keyword evidence="3" id="KW-0133">Cell shape</keyword>
<evidence type="ECO:0000256" key="3">
    <source>
        <dbReference type="ARBA" id="ARBA00022960"/>
    </source>
</evidence>
<keyword evidence="5" id="KW-0012">Acyltransferase</keyword>
<dbReference type="GO" id="GO:0071555">
    <property type="term" value="P:cell wall organization"/>
    <property type="evidence" value="ECO:0007669"/>
    <property type="project" value="UniProtKB-KW"/>
</dbReference>
<proteinExistence type="inferred from homology"/>
<comment type="similarity">
    <text evidence="1">Belongs to the FemABX family.</text>
</comment>
<reference evidence="8" key="1">
    <citation type="journal article" date="2020" name="mSystems">
        <title>Genome- and Community-Level Interaction Insights into Carbon Utilization and Element Cycling Functions of Hydrothermarchaeota in Hydrothermal Sediment.</title>
        <authorList>
            <person name="Zhou Z."/>
            <person name="Liu Y."/>
            <person name="Xu W."/>
            <person name="Pan J."/>
            <person name="Luo Z.H."/>
            <person name="Li M."/>
        </authorList>
    </citation>
    <scope>NUCLEOTIDE SEQUENCE [LARGE SCALE GENOMIC DNA]</scope>
    <source>
        <strain evidence="8">SpSt-573</strain>
    </source>
</reference>
<evidence type="ECO:0000256" key="5">
    <source>
        <dbReference type="ARBA" id="ARBA00023315"/>
    </source>
</evidence>